<dbReference type="EMBL" id="KQ978239">
    <property type="protein sequence ID" value="KYM96043.1"/>
    <property type="molecule type" value="Genomic_DNA"/>
</dbReference>
<dbReference type="Proteomes" id="UP000078542">
    <property type="component" value="Unassembled WGS sequence"/>
</dbReference>
<evidence type="ECO:0000313" key="1">
    <source>
        <dbReference type="EMBL" id="KYM96043.1"/>
    </source>
</evidence>
<accession>A0A151IAA8</accession>
<proteinExistence type="predicted"/>
<gene>
    <name evidence="1" type="ORF">ALC62_13293</name>
</gene>
<name>A0A151IAA8_9HYME</name>
<organism evidence="1 2">
    <name type="scientific">Cyphomyrmex costatus</name>
    <dbReference type="NCBI Taxonomy" id="456900"/>
    <lineage>
        <taxon>Eukaryota</taxon>
        <taxon>Metazoa</taxon>
        <taxon>Ecdysozoa</taxon>
        <taxon>Arthropoda</taxon>
        <taxon>Hexapoda</taxon>
        <taxon>Insecta</taxon>
        <taxon>Pterygota</taxon>
        <taxon>Neoptera</taxon>
        <taxon>Endopterygota</taxon>
        <taxon>Hymenoptera</taxon>
        <taxon>Apocrita</taxon>
        <taxon>Aculeata</taxon>
        <taxon>Formicoidea</taxon>
        <taxon>Formicidae</taxon>
        <taxon>Myrmicinae</taxon>
        <taxon>Cyphomyrmex</taxon>
    </lineage>
</organism>
<keyword evidence="2" id="KW-1185">Reference proteome</keyword>
<evidence type="ECO:0000313" key="2">
    <source>
        <dbReference type="Proteomes" id="UP000078542"/>
    </source>
</evidence>
<dbReference type="AlphaFoldDB" id="A0A151IAA8"/>
<sequence length="131" mass="15455">MKNALLMFIGFMKRKGFTNIKYSMKEFHRCLAMPENKFLRSLFMDTFISADTLFEWISDLKETIKRQISMVSEAENRRFAFYEQLMCRVFLRAMQLLARSARGWSRLMAFYADDDQRPRTLGKGGEHSTPG</sequence>
<protein>
    <submittedName>
        <fullName evidence="1">Uncharacterized protein</fullName>
    </submittedName>
</protein>
<reference evidence="1 2" key="1">
    <citation type="submission" date="2016-03" db="EMBL/GenBank/DDBJ databases">
        <title>Cyphomyrmex costatus WGS genome.</title>
        <authorList>
            <person name="Nygaard S."/>
            <person name="Hu H."/>
            <person name="Boomsma J."/>
            <person name="Zhang G."/>
        </authorList>
    </citation>
    <scope>NUCLEOTIDE SEQUENCE [LARGE SCALE GENOMIC DNA]</scope>
    <source>
        <strain evidence="1">MS0001</strain>
        <tissue evidence="1">Whole body</tissue>
    </source>
</reference>